<organism evidence="5 6">
    <name type="scientific">Candidatus Falkowbacteria bacterium RBG_13_39_14</name>
    <dbReference type="NCBI Taxonomy" id="1797985"/>
    <lineage>
        <taxon>Bacteria</taxon>
        <taxon>Candidatus Falkowiibacteriota</taxon>
    </lineage>
</organism>
<keyword evidence="3" id="KW-1133">Transmembrane helix</keyword>
<proteinExistence type="predicted"/>
<keyword evidence="3" id="KW-0812">Transmembrane</keyword>
<dbReference type="InterPro" id="IPR011055">
    <property type="entry name" value="Dup_hybrid_motif"/>
</dbReference>
<feature type="coiled-coil region" evidence="1">
    <location>
        <begin position="63"/>
        <end position="160"/>
    </location>
</feature>
<feature type="transmembrane region" description="Helical" evidence="3">
    <location>
        <begin position="7"/>
        <end position="29"/>
    </location>
</feature>
<dbReference type="CDD" id="cd12797">
    <property type="entry name" value="M23_peptidase"/>
    <property type="match status" value="1"/>
</dbReference>
<keyword evidence="1" id="KW-0175">Coiled coil</keyword>
<reference evidence="5 6" key="1">
    <citation type="journal article" date="2016" name="Nat. Commun.">
        <title>Thousands of microbial genomes shed light on interconnected biogeochemical processes in an aquifer system.</title>
        <authorList>
            <person name="Anantharaman K."/>
            <person name="Brown C.T."/>
            <person name="Hug L.A."/>
            <person name="Sharon I."/>
            <person name="Castelle C.J."/>
            <person name="Probst A.J."/>
            <person name="Thomas B.C."/>
            <person name="Singh A."/>
            <person name="Wilkins M.J."/>
            <person name="Karaoz U."/>
            <person name="Brodie E.L."/>
            <person name="Williams K.H."/>
            <person name="Hubbard S.S."/>
            <person name="Banfield J.F."/>
        </authorList>
    </citation>
    <scope>NUCLEOTIDE SEQUENCE [LARGE SCALE GENOMIC DNA]</scope>
</reference>
<dbReference type="STRING" id="1797985.A2Y83_02430"/>
<dbReference type="AlphaFoldDB" id="A0A1F5S9K4"/>
<name>A0A1F5S9K4_9BACT</name>
<gene>
    <name evidence="5" type="ORF">A2Y83_02430</name>
</gene>
<dbReference type="EMBL" id="MFFS01000001">
    <property type="protein sequence ID" value="OGF23394.1"/>
    <property type="molecule type" value="Genomic_DNA"/>
</dbReference>
<evidence type="ECO:0000313" key="5">
    <source>
        <dbReference type="EMBL" id="OGF23394.1"/>
    </source>
</evidence>
<keyword evidence="3" id="KW-0472">Membrane</keyword>
<dbReference type="PANTHER" id="PTHR21666:SF270">
    <property type="entry name" value="MUREIN HYDROLASE ACTIVATOR ENVC"/>
    <property type="match status" value="1"/>
</dbReference>
<comment type="caution">
    <text evidence="5">The sequence shown here is derived from an EMBL/GenBank/DDBJ whole genome shotgun (WGS) entry which is preliminary data.</text>
</comment>
<dbReference type="SUPFAM" id="SSF51261">
    <property type="entry name" value="Duplicated hybrid motif"/>
    <property type="match status" value="1"/>
</dbReference>
<dbReference type="Gene3D" id="6.10.250.3150">
    <property type="match status" value="1"/>
</dbReference>
<dbReference type="InterPro" id="IPR050570">
    <property type="entry name" value="Cell_wall_metabolism_enzyme"/>
</dbReference>
<dbReference type="GO" id="GO:0004222">
    <property type="term" value="F:metalloendopeptidase activity"/>
    <property type="evidence" value="ECO:0007669"/>
    <property type="project" value="TreeGrafter"/>
</dbReference>
<dbReference type="Pfam" id="PF01551">
    <property type="entry name" value="Peptidase_M23"/>
    <property type="match status" value="1"/>
</dbReference>
<dbReference type="Gene3D" id="2.70.70.10">
    <property type="entry name" value="Glucose Permease (Domain IIA)"/>
    <property type="match status" value="1"/>
</dbReference>
<evidence type="ECO:0000256" key="1">
    <source>
        <dbReference type="SAM" id="Coils"/>
    </source>
</evidence>
<accession>A0A1F5S9K4</accession>
<dbReference type="Proteomes" id="UP000178323">
    <property type="component" value="Unassembled WGS sequence"/>
</dbReference>
<dbReference type="InterPro" id="IPR016047">
    <property type="entry name" value="M23ase_b-sheet_dom"/>
</dbReference>
<sequence>MLNSKRIISYSIILVLLLHYATSGFFVFASERVFNKPLNDSDSGAGSVELSANTSLPAEAGLAELETEEIKDLQGLITDKQKEIQGLSAQIEKYKELIKTKQEQAKTLESQISILENQILKVELDIKKLEAEIEALALQIKEKEGEIKDTEERIELQKERISENIRIINRNDERTYLELLLMNDKFSDFFDSLQSLKNLERQLQIIYEDLVNLKADLENKKEELEKEKNDLDKKKEELSSQNEKLANQRYSKEVILAQTIETEKEFQNLIREIQREQNQTEYQIKQLEEEVKKKLEAERERRAKQGQKSDDPTKLSWPIPNQGVTVVFHDPDYPFKKWIGEHSGIDIRTLKNGTPTNGLPVKAAADGIVLKIIREGKLAGNVVYVLHDNDIMTVYMHLSRIDAQEDQFVSRGSVIGLSGGMPGTPGAGRISTGPHLHFEVRLKGIPVNPFNYLQ</sequence>
<dbReference type="PANTHER" id="PTHR21666">
    <property type="entry name" value="PEPTIDASE-RELATED"/>
    <property type="match status" value="1"/>
</dbReference>
<feature type="compositionally biased region" description="Basic and acidic residues" evidence="2">
    <location>
        <begin position="297"/>
        <end position="313"/>
    </location>
</feature>
<evidence type="ECO:0000259" key="4">
    <source>
        <dbReference type="Pfam" id="PF01551"/>
    </source>
</evidence>
<feature type="domain" description="M23ase beta-sheet core" evidence="4">
    <location>
        <begin position="341"/>
        <end position="449"/>
    </location>
</feature>
<evidence type="ECO:0000256" key="3">
    <source>
        <dbReference type="SAM" id="Phobius"/>
    </source>
</evidence>
<feature type="region of interest" description="Disordered" evidence="2">
    <location>
        <begin position="297"/>
        <end position="316"/>
    </location>
</feature>
<evidence type="ECO:0000256" key="2">
    <source>
        <dbReference type="SAM" id="MobiDB-lite"/>
    </source>
</evidence>
<protein>
    <recommendedName>
        <fullName evidence="4">M23ase beta-sheet core domain-containing protein</fullName>
    </recommendedName>
</protein>
<evidence type="ECO:0000313" key="6">
    <source>
        <dbReference type="Proteomes" id="UP000178323"/>
    </source>
</evidence>